<dbReference type="EMBL" id="AMRI01000011">
    <property type="protein sequence ID" value="EKE74008.1"/>
    <property type="molecule type" value="Genomic_DNA"/>
</dbReference>
<comment type="caution">
    <text evidence="6">The sequence shown here is derived from an EMBL/GenBank/DDBJ whole genome shotgun (WGS) entry which is preliminary data.</text>
</comment>
<dbReference type="InterPro" id="IPR045032">
    <property type="entry name" value="PEL"/>
</dbReference>
<gene>
    <name evidence="6" type="ORF">B3C1_09323</name>
</gene>
<dbReference type="eggNOG" id="COG3866">
    <property type="taxonomic scope" value="Bacteria"/>
</dbReference>
<dbReference type="SUPFAM" id="SSF51126">
    <property type="entry name" value="Pectin lyase-like"/>
    <property type="match status" value="1"/>
</dbReference>
<keyword evidence="2" id="KW-0624">Polysaccharide degradation</keyword>
<feature type="domain" description="Pectate lyase" evidence="5">
    <location>
        <begin position="56"/>
        <end position="273"/>
    </location>
</feature>
<dbReference type="GO" id="GO:0005840">
    <property type="term" value="C:ribosome"/>
    <property type="evidence" value="ECO:0007669"/>
    <property type="project" value="UniProtKB-KW"/>
</dbReference>
<dbReference type="RefSeq" id="WP_008484426.1">
    <property type="nucleotide sequence ID" value="NZ_AMRI01000011.1"/>
</dbReference>
<feature type="chain" id="PRO_5003861416" evidence="4">
    <location>
        <begin position="19"/>
        <end position="500"/>
    </location>
</feature>
<dbReference type="Gene3D" id="2.160.20.10">
    <property type="entry name" value="Single-stranded right-handed beta-helix, Pectin lyase-like"/>
    <property type="match status" value="1"/>
</dbReference>
<proteinExistence type="inferred from homology"/>
<name>K2JFR8_9GAMM</name>
<keyword evidence="2" id="KW-0964">Secreted</keyword>
<keyword evidence="2" id="KW-0119">Carbohydrate metabolism</keyword>
<evidence type="ECO:0000256" key="4">
    <source>
        <dbReference type="SAM" id="SignalP"/>
    </source>
</evidence>
<dbReference type="GO" id="GO:0005576">
    <property type="term" value="C:extracellular region"/>
    <property type="evidence" value="ECO:0007669"/>
    <property type="project" value="UniProtKB-SubCell"/>
</dbReference>
<keyword evidence="7" id="KW-1185">Reference proteome</keyword>
<accession>K2JFR8</accession>
<keyword evidence="6" id="KW-0687">Ribonucleoprotein</keyword>
<dbReference type="PANTHER" id="PTHR31683">
    <property type="entry name" value="PECTATE LYASE 18-RELATED"/>
    <property type="match status" value="1"/>
</dbReference>
<dbReference type="PANTHER" id="PTHR31683:SF18">
    <property type="entry name" value="PECTATE LYASE 21-RELATED"/>
    <property type="match status" value="1"/>
</dbReference>
<dbReference type="GO" id="GO:0030570">
    <property type="term" value="F:pectate lyase activity"/>
    <property type="evidence" value="ECO:0007669"/>
    <property type="project" value="InterPro"/>
</dbReference>
<dbReference type="PATRIC" id="fig|745411.4.peg.1827"/>
<feature type="signal peptide" evidence="4">
    <location>
        <begin position="1"/>
        <end position="18"/>
    </location>
</feature>
<keyword evidence="4" id="KW-0732">Signal</keyword>
<reference evidence="6 7" key="1">
    <citation type="journal article" date="2012" name="J. Bacteriol.">
        <title>Genome Sequence of Gallaecimonas xiamenensis Type Strain 3-C-1.</title>
        <authorList>
            <person name="Lai Q."/>
            <person name="Wang L."/>
            <person name="Wang W."/>
            <person name="Shao Z."/>
        </authorList>
    </citation>
    <scope>NUCLEOTIDE SEQUENCE [LARGE SCALE GENOMIC DNA]</scope>
    <source>
        <strain evidence="6 7">3-C-1</strain>
    </source>
</reference>
<evidence type="ECO:0000256" key="1">
    <source>
        <dbReference type="ARBA" id="ARBA00023239"/>
    </source>
</evidence>
<dbReference type="Pfam" id="PF00544">
    <property type="entry name" value="Pectate_lyase_4"/>
    <property type="match status" value="1"/>
</dbReference>
<organism evidence="6 7">
    <name type="scientific">Gallaecimonas xiamenensis 3-C-1</name>
    <dbReference type="NCBI Taxonomy" id="745411"/>
    <lineage>
        <taxon>Bacteria</taxon>
        <taxon>Pseudomonadati</taxon>
        <taxon>Pseudomonadota</taxon>
        <taxon>Gammaproteobacteria</taxon>
        <taxon>Enterobacterales</taxon>
        <taxon>Gallaecimonadaceae</taxon>
        <taxon>Gallaecimonas</taxon>
    </lineage>
</organism>
<evidence type="ECO:0000256" key="2">
    <source>
        <dbReference type="RuleBase" id="RU361173"/>
    </source>
</evidence>
<keyword evidence="1 2" id="KW-0456">Lyase</keyword>
<dbReference type="InterPro" id="IPR002022">
    <property type="entry name" value="Pec_lyase"/>
</dbReference>
<protein>
    <submittedName>
        <fullName evidence="6">30S ribosomal protein S5</fullName>
    </submittedName>
</protein>
<feature type="region of interest" description="Disordered" evidence="3">
    <location>
        <begin position="344"/>
        <end position="400"/>
    </location>
</feature>
<dbReference type="Gene3D" id="2.60.120.260">
    <property type="entry name" value="Galactose-binding domain-like"/>
    <property type="match status" value="1"/>
</dbReference>
<feature type="compositionally biased region" description="Gly residues" evidence="3">
    <location>
        <begin position="358"/>
        <end position="380"/>
    </location>
</feature>
<dbReference type="InterPro" id="IPR012334">
    <property type="entry name" value="Pectin_lyas_fold"/>
</dbReference>
<evidence type="ECO:0000313" key="7">
    <source>
        <dbReference type="Proteomes" id="UP000006755"/>
    </source>
</evidence>
<dbReference type="AlphaFoldDB" id="K2JFR8"/>
<comment type="similarity">
    <text evidence="2">Belongs to the polysaccharide lyase 1 family.</text>
</comment>
<comment type="subcellular location">
    <subcellularLocation>
        <location evidence="2">Secreted</location>
    </subcellularLocation>
</comment>
<feature type="compositionally biased region" description="Low complexity" evidence="3">
    <location>
        <begin position="381"/>
        <end position="400"/>
    </location>
</feature>
<sequence length="500" mass="51958">MPRTITIFALAGCSLAMAQAHGALEGYASLNGGTTGGQGGQVVYASTGTEINQAMCSRPADDTPLIIYVTGTINHGNTSKVSGSCDTTDSEIQFKRVSNLSLIGTGQGALFDQIGIHLREASNIIIRNIHVRNVKKSGSPLSNGGDAIGMESDVSNVWIDHNELEASGGESDGYDALIDMKATTRYVTVSYNYLHHSGRGGLIGSSDSDTDNGFVTFHHNRYEDIDSRLPLLRHGTVHAYNNYYNGISKSGMNPRIGGQIKAENNVFENAQNPIGTFYTDDMGFWDLSGNIFTNVTWLDNDTNHPAGPSLVSTASIDIPYSYQLDDSDCVKDLVLATAGVNTGLGESDGACGSQPGDGDNGGDPGDGGDNGGDDGSGGDPGSNLSLGAGSDGSSKGSGSYGDVRDGDLASYWSPSGTSGRISIKWSSATSVGKVIIKEAAGFEGRIQGWTLVNNDTGAVLASGNGAGSISFAPVSLQKINFNIQSASATPAVAEFETYAH</sequence>
<keyword evidence="6" id="KW-0689">Ribosomal protein</keyword>
<evidence type="ECO:0000259" key="5">
    <source>
        <dbReference type="SMART" id="SM00656"/>
    </source>
</evidence>
<dbReference type="InterPro" id="IPR011050">
    <property type="entry name" value="Pectin_lyase_fold/virulence"/>
</dbReference>
<dbReference type="STRING" id="745411.B3C1_09323"/>
<dbReference type="GO" id="GO:0000272">
    <property type="term" value="P:polysaccharide catabolic process"/>
    <property type="evidence" value="ECO:0007669"/>
    <property type="project" value="UniProtKB-KW"/>
</dbReference>
<evidence type="ECO:0000256" key="3">
    <source>
        <dbReference type="SAM" id="MobiDB-lite"/>
    </source>
</evidence>
<dbReference type="OrthoDB" id="5592990at2"/>
<dbReference type="SMART" id="SM00656">
    <property type="entry name" value="Amb_all"/>
    <property type="match status" value="1"/>
</dbReference>
<evidence type="ECO:0000313" key="6">
    <source>
        <dbReference type="EMBL" id="EKE74008.1"/>
    </source>
</evidence>
<dbReference type="Proteomes" id="UP000006755">
    <property type="component" value="Unassembled WGS sequence"/>
</dbReference>